<comment type="function">
    <text evidence="11">Force generating protein of respiratory cilia. Produces force towards the minus ends of microtubules. Dynein has ATPase activity.</text>
</comment>
<protein>
    <recommendedName>
        <fullName evidence="12">Dynein light chain</fullName>
    </recommendedName>
</protein>
<dbReference type="CDD" id="cd21453">
    <property type="entry name" value="DLC-like_DNAL4"/>
    <property type="match status" value="1"/>
</dbReference>
<proteinExistence type="inferred from homology"/>
<dbReference type="GO" id="GO:0005874">
    <property type="term" value="C:microtubule"/>
    <property type="evidence" value="ECO:0007669"/>
    <property type="project" value="UniProtKB-KW"/>
</dbReference>
<dbReference type="SUPFAM" id="SSF54648">
    <property type="entry name" value="DLC"/>
    <property type="match status" value="1"/>
</dbReference>
<dbReference type="Proteomes" id="UP001516400">
    <property type="component" value="Unassembled WGS sequence"/>
</dbReference>
<dbReference type="GO" id="GO:0005930">
    <property type="term" value="C:axoneme"/>
    <property type="evidence" value="ECO:0007669"/>
    <property type="project" value="UniProtKB-SubCell"/>
</dbReference>
<dbReference type="Gene3D" id="3.30.740.10">
    <property type="entry name" value="Protein Inhibitor Of Neuronal Nitric Oxide Synthase"/>
    <property type="match status" value="1"/>
</dbReference>
<evidence type="ECO:0000313" key="14">
    <source>
        <dbReference type="Proteomes" id="UP001516400"/>
    </source>
</evidence>
<dbReference type="InterPro" id="IPR001372">
    <property type="entry name" value="Dynein_light_chain_typ-1/2"/>
</dbReference>
<dbReference type="FunFam" id="3.30.740.10:FF:000002">
    <property type="entry name" value="Dynein light chain"/>
    <property type="match status" value="1"/>
</dbReference>
<keyword evidence="9 12" id="KW-0206">Cytoskeleton</keyword>
<organism evidence="13 14">
    <name type="scientific">Cryptolaemus montrouzieri</name>
    <dbReference type="NCBI Taxonomy" id="559131"/>
    <lineage>
        <taxon>Eukaryota</taxon>
        <taxon>Metazoa</taxon>
        <taxon>Ecdysozoa</taxon>
        <taxon>Arthropoda</taxon>
        <taxon>Hexapoda</taxon>
        <taxon>Insecta</taxon>
        <taxon>Pterygota</taxon>
        <taxon>Neoptera</taxon>
        <taxon>Endopterygota</taxon>
        <taxon>Coleoptera</taxon>
        <taxon>Polyphaga</taxon>
        <taxon>Cucujiformia</taxon>
        <taxon>Coccinelloidea</taxon>
        <taxon>Coccinellidae</taxon>
        <taxon>Scymninae</taxon>
        <taxon>Scymnini</taxon>
        <taxon>Cryptolaemus</taxon>
    </lineage>
</organism>
<dbReference type="GO" id="GO:0030286">
    <property type="term" value="C:dynein complex"/>
    <property type="evidence" value="ECO:0007669"/>
    <property type="project" value="UniProtKB-KW"/>
</dbReference>
<keyword evidence="5 12" id="KW-0493">Microtubule</keyword>
<dbReference type="AlphaFoldDB" id="A0ABD2MTC1"/>
<keyword evidence="4 12" id="KW-0963">Cytoplasm</keyword>
<comment type="similarity">
    <text evidence="2 12">Belongs to the dynein light chain family.</text>
</comment>
<dbReference type="SMART" id="SM01375">
    <property type="entry name" value="Dynein_light"/>
    <property type="match status" value="1"/>
</dbReference>
<keyword evidence="14" id="KW-1185">Reference proteome</keyword>
<evidence type="ECO:0000256" key="11">
    <source>
        <dbReference type="ARBA" id="ARBA00057688"/>
    </source>
</evidence>
<gene>
    <name evidence="13" type="ORF">HHI36_008682</name>
</gene>
<evidence type="ECO:0000256" key="7">
    <source>
        <dbReference type="ARBA" id="ARBA00023069"/>
    </source>
</evidence>
<evidence type="ECO:0000256" key="2">
    <source>
        <dbReference type="ARBA" id="ARBA00010156"/>
    </source>
</evidence>
<evidence type="ECO:0000256" key="9">
    <source>
        <dbReference type="ARBA" id="ARBA00023212"/>
    </source>
</evidence>
<keyword evidence="6 12" id="KW-0243">Dynein</keyword>
<dbReference type="Pfam" id="PF01221">
    <property type="entry name" value="Dynein_light"/>
    <property type="match status" value="1"/>
</dbReference>
<keyword evidence="7" id="KW-0969">Cilium</keyword>
<evidence type="ECO:0000256" key="12">
    <source>
        <dbReference type="RuleBase" id="RU365010"/>
    </source>
</evidence>
<evidence type="ECO:0000256" key="8">
    <source>
        <dbReference type="ARBA" id="ARBA00023175"/>
    </source>
</evidence>
<dbReference type="PANTHER" id="PTHR11886">
    <property type="entry name" value="DYNEIN LIGHT CHAIN"/>
    <property type="match status" value="1"/>
</dbReference>
<evidence type="ECO:0000256" key="1">
    <source>
        <dbReference type="ARBA" id="ARBA00004430"/>
    </source>
</evidence>
<dbReference type="InterPro" id="IPR037177">
    <property type="entry name" value="DLC_sf"/>
</dbReference>
<keyword evidence="8 12" id="KW-0505">Motor protein</keyword>
<evidence type="ECO:0000256" key="10">
    <source>
        <dbReference type="ARBA" id="ARBA00023273"/>
    </source>
</evidence>
<keyword evidence="10" id="KW-0966">Cell projection</keyword>
<name>A0ABD2MTC1_9CUCU</name>
<evidence type="ECO:0000256" key="5">
    <source>
        <dbReference type="ARBA" id="ARBA00022701"/>
    </source>
</evidence>
<accession>A0ABD2MTC1</accession>
<dbReference type="EMBL" id="JABFTP020000021">
    <property type="protein sequence ID" value="KAL3269618.1"/>
    <property type="molecule type" value="Genomic_DNA"/>
</dbReference>
<comment type="subunit">
    <text evidence="3">Consists of at least two heavy chains and a number of intermediate and light chains.</text>
</comment>
<evidence type="ECO:0000313" key="13">
    <source>
        <dbReference type="EMBL" id="KAL3269618.1"/>
    </source>
</evidence>
<sequence length="117" mass="13544">MAEGEKVEDKKIIHTYPLVRHSDMPEEMRQDAVELIVTACEKYSSNNEGAARMIKEEMDKKFGPPYHVVVGEGFAFEITYECKNLLYMFLGKCCYTCMEMLTIWKSSTTNLDTYFIS</sequence>
<comment type="caution">
    <text evidence="13">The sequence shown here is derived from an EMBL/GenBank/DDBJ whole genome shotgun (WGS) entry which is preliminary data.</text>
</comment>
<evidence type="ECO:0000256" key="3">
    <source>
        <dbReference type="ARBA" id="ARBA00011655"/>
    </source>
</evidence>
<dbReference type="PANTHER" id="PTHR11886:SF2">
    <property type="entry name" value="DYNEIN AXONEMAL LIGHT CHAIN 4"/>
    <property type="match status" value="1"/>
</dbReference>
<reference evidence="13 14" key="1">
    <citation type="journal article" date="2021" name="BMC Biol.">
        <title>Horizontally acquired antibacterial genes associated with adaptive radiation of ladybird beetles.</title>
        <authorList>
            <person name="Li H.S."/>
            <person name="Tang X.F."/>
            <person name="Huang Y.H."/>
            <person name="Xu Z.Y."/>
            <person name="Chen M.L."/>
            <person name="Du X.Y."/>
            <person name="Qiu B.Y."/>
            <person name="Chen P.T."/>
            <person name="Zhang W."/>
            <person name="Slipinski A."/>
            <person name="Escalona H.E."/>
            <person name="Waterhouse R.M."/>
            <person name="Zwick A."/>
            <person name="Pang H."/>
        </authorList>
    </citation>
    <scope>NUCLEOTIDE SEQUENCE [LARGE SCALE GENOMIC DNA]</scope>
    <source>
        <strain evidence="13">SYSU2018</strain>
    </source>
</reference>
<evidence type="ECO:0000256" key="6">
    <source>
        <dbReference type="ARBA" id="ARBA00023017"/>
    </source>
</evidence>
<comment type="subcellular location">
    <subcellularLocation>
        <location evidence="1">Cytoplasm</location>
        <location evidence="1">Cytoskeleton</location>
        <location evidence="1">Cilium axoneme</location>
    </subcellularLocation>
</comment>
<evidence type="ECO:0000256" key="4">
    <source>
        <dbReference type="ARBA" id="ARBA00022490"/>
    </source>
</evidence>